<dbReference type="AlphaFoldDB" id="E7ABC6"/>
<sequence length="387" mass="44161">MATQGWAVEVFSSLQEVANICLECDTSPAIFSQPKLGKSQRSSHNVQGFHNLLFFDIDNAPDSEYFSVQNALDLMHSHPVSFALIPTRNYLRQKPKDPRSNIERFRILVPTLKPPPTALISRENGRVNVDLYRIFQTLIVKALKLETYADSSPLRDIARFYARHENPPLMPPIIVEKRPMNLDFIYKKALEIHAQKLKDLHAQTAPKTPKKSPKFSTNLPHSQANLHTANVEKMKATSILYLIEKLEKVERIYKEGNYLMVKTLKAKYSIMDGSNLAHDFKSGETYGVIAYLTAHFNDNNINNLARHLERLTGNTFLTLDSALFDVIENAIKGAKNLIQVEQKIKNHYGVRFVKFMRHGVKIADNLITYPPNFDTMRVFNLPLKGDT</sequence>
<evidence type="ECO:0000313" key="2">
    <source>
        <dbReference type="Proteomes" id="UP000007934"/>
    </source>
</evidence>
<gene>
    <name evidence="1" type="ordered locus">Hfelis_16000</name>
</gene>
<dbReference type="KEGG" id="hfe:HFELIS_16000"/>
<dbReference type="STRING" id="936155.HFELIS_16000"/>
<organism evidence="1 2">
    <name type="scientific">Helicobacter felis (strain ATCC 49179 / CCUG 28539 / NCTC 12436 / CS1)</name>
    <dbReference type="NCBI Taxonomy" id="936155"/>
    <lineage>
        <taxon>Bacteria</taxon>
        <taxon>Pseudomonadati</taxon>
        <taxon>Campylobacterota</taxon>
        <taxon>Epsilonproteobacteria</taxon>
        <taxon>Campylobacterales</taxon>
        <taxon>Helicobacteraceae</taxon>
        <taxon>Helicobacter</taxon>
    </lineage>
</organism>
<dbReference type="HOGENOM" id="CLU_713231_0_0_7"/>
<reference evidence="1 2" key="1">
    <citation type="journal article" date="2011" name="Genome Biol. Evol.">
        <title>Comparative whole genome sequence analysis of the carcinogenic bacterial model pathogen Helicobacter felis.</title>
        <authorList>
            <person name="Arnold I.C."/>
            <person name="Zigova Z."/>
            <person name="Holden M."/>
            <person name="Lawley T.D."/>
            <person name="Rad R."/>
            <person name="Dougan G."/>
            <person name="Falkow S."/>
            <person name="Bentley S.D."/>
            <person name="Muller A."/>
        </authorList>
    </citation>
    <scope>NUCLEOTIDE SEQUENCE [LARGE SCALE GENOMIC DNA]</scope>
    <source>
        <strain evidence="2">ATCC 49179 / CCUG 28539 / NCTC 12436 / CS1</strain>
    </source>
</reference>
<dbReference type="OrthoDB" id="5319975at2"/>
<proteinExistence type="predicted"/>
<protein>
    <submittedName>
        <fullName evidence="1">Uncharacterized protein</fullName>
    </submittedName>
</protein>
<name>E7ABC6_HELFC</name>
<keyword evidence="2" id="KW-1185">Reference proteome</keyword>
<evidence type="ECO:0000313" key="1">
    <source>
        <dbReference type="EMBL" id="CBY83684.1"/>
    </source>
</evidence>
<accession>E7ABC6</accession>
<dbReference type="EMBL" id="FQ670179">
    <property type="protein sequence ID" value="CBY83684.1"/>
    <property type="molecule type" value="Genomic_DNA"/>
</dbReference>
<dbReference type="Proteomes" id="UP000007934">
    <property type="component" value="Chromosome"/>
</dbReference>